<evidence type="ECO:0000313" key="3">
    <source>
        <dbReference type="EMBL" id="MDN4463151.1"/>
    </source>
</evidence>
<dbReference type="Pfam" id="PF25838">
    <property type="entry name" value="Apionate_lact_M"/>
    <property type="match status" value="1"/>
</dbReference>
<dbReference type="InterPro" id="IPR058787">
    <property type="entry name" value="ApnL_M"/>
</dbReference>
<keyword evidence="4" id="KW-1185">Reference proteome</keyword>
<sequence length="594" mass="62722">MDTPRDAWADPSRRWTAGRWSADLRDDEIAELAIDGVVVLRSVRAVVRDADWNTVPLAITDVVEHAGGLTLRVRAEHPDADLVGEVRADAAGDTVTVALELRATAPVATNRTGLVVLHPPALAGTALRVTHPDGAIEATVFPERISPHQPVVDIAALSWTTPVHDIRVGFSGDVFEMEDQRNWTDASFKTYSRPLALPFPYRLEAGEIVRQEIAVTAAVTASAAAAVGTTSTTDADDLRFGEPVTMPLLAVAASTAPDPAPHPLPAPPGGWAATLVEIDLGAPTWRAALARAAASDRPLDVRIVLSDDDPAALAIVAAELAGRDLARVTAFQTRGDARRVADDDALRRLRAALRDAGVTTFVTGGVRSHFTELNREHHRIPTDVDGIVFSSTPLFHSLGTAQLVESLAMQRLVAVQAVEIAAGRAVHIGPVSLRPHLNDVATTAEPVAARPDLADGYGPALLDAADPRQDAPELAAWTIASAAAFSVPGVVTLSFFEEWGPRGVFGSDGTARPAAEAIALLSALQERDVATGHTPDGRVWAIAVLDGTDIDSGDLIVANLDHVERVVRAPAGDLVRIPAGAWRRVQARETSTGA</sequence>
<organism evidence="3 4">
    <name type="scientific">Microbacterium aurantiacum</name>
    <dbReference type="NCBI Taxonomy" id="162393"/>
    <lineage>
        <taxon>Bacteria</taxon>
        <taxon>Bacillati</taxon>
        <taxon>Actinomycetota</taxon>
        <taxon>Actinomycetes</taxon>
        <taxon>Micrococcales</taxon>
        <taxon>Microbacteriaceae</taxon>
        <taxon>Microbacterium</taxon>
    </lineage>
</organism>
<name>A0ABT8FP98_9MICO</name>
<feature type="domain" description="D-apionate lactonase TIM barrel" evidence="2">
    <location>
        <begin position="273"/>
        <end position="525"/>
    </location>
</feature>
<reference evidence="3" key="1">
    <citation type="submission" date="2021-06" db="EMBL/GenBank/DDBJ databases">
        <title>Genome-based taxonomic framework of Microbacterium strains isolated from marine environment, the description of four new species and reclassification of four preexisting species.</title>
        <authorList>
            <person name="Lee S.D."/>
            <person name="Kim S.-M."/>
            <person name="Byeon Y.-S."/>
            <person name="Yang H.L."/>
            <person name="Kim I.S."/>
        </authorList>
    </citation>
    <scope>NUCLEOTIDE SEQUENCE</scope>
    <source>
        <strain evidence="3">KACC 20510</strain>
    </source>
</reference>
<comment type="caution">
    <text evidence="3">The sequence shown here is derived from an EMBL/GenBank/DDBJ whole genome shotgun (WGS) entry which is preliminary data.</text>
</comment>
<feature type="domain" description="D-apionate lactonase N-terminal" evidence="1">
    <location>
        <begin position="8"/>
        <end position="218"/>
    </location>
</feature>
<dbReference type="InterPro" id="IPR058788">
    <property type="entry name" value="ApnL_N"/>
</dbReference>
<dbReference type="EMBL" id="JAHWXI010000001">
    <property type="protein sequence ID" value="MDN4463151.1"/>
    <property type="molecule type" value="Genomic_DNA"/>
</dbReference>
<dbReference type="Proteomes" id="UP001172731">
    <property type="component" value="Unassembled WGS sequence"/>
</dbReference>
<gene>
    <name evidence="3" type="ORF">KZC48_01860</name>
</gene>
<accession>A0ABT8FP98</accession>
<protein>
    <submittedName>
        <fullName evidence="3">Uncharacterized protein</fullName>
    </submittedName>
</protein>
<evidence type="ECO:0000259" key="1">
    <source>
        <dbReference type="Pfam" id="PF25837"/>
    </source>
</evidence>
<evidence type="ECO:0000259" key="2">
    <source>
        <dbReference type="Pfam" id="PF25838"/>
    </source>
</evidence>
<evidence type="ECO:0000313" key="4">
    <source>
        <dbReference type="Proteomes" id="UP001172731"/>
    </source>
</evidence>
<dbReference type="RefSeq" id="WP_301132152.1">
    <property type="nucleotide sequence ID" value="NZ_BAAAUQ010000002.1"/>
</dbReference>
<proteinExistence type="predicted"/>
<dbReference type="Pfam" id="PF25837">
    <property type="entry name" value="Apionate_lact_N"/>
    <property type="match status" value="1"/>
</dbReference>